<dbReference type="EMBL" id="JAYMGO010000004">
    <property type="protein sequence ID" value="KAL1276639.1"/>
    <property type="molecule type" value="Genomic_DNA"/>
</dbReference>
<evidence type="ECO:0000256" key="4">
    <source>
        <dbReference type="SAM" id="Phobius"/>
    </source>
</evidence>
<feature type="region of interest" description="Disordered" evidence="3">
    <location>
        <begin position="1"/>
        <end position="27"/>
    </location>
</feature>
<evidence type="ECO:0008006" key="7">
    <source>
        <dbReference type="Google" id="ProtNLM"/>
    </source>
</evidence>
<feature type="transmembrane region" description="Helical" evidence="4">
    <location>
        <begin position="120"/>
        <end position="140"/>
    </location>
</feature>
<keyword evidence="2" id="KW-0175">Coiled coil</keyword>
<comment type="caution">
    <text evidence="5">The sequence shown here is derived from an EMBL/GenBank/DDBJ whole genome shotgun (WGS) entry which is preliminary data.</text>
</comment>
<name>A0ABR3NI93_9TELE</name>
<keyword evidence="6" id="KW-1185">Reference proteome</keyword>
<protein>
    <recommendedName>
        <fullName evidence="7">Apolipoprotein L3</fullName>
    </recommendedName>
</protein>
<keyword evidence="4" id="KW-0472">Membrane</keyword>
<evidence type="ECO:0000256" key="1">
    <source>
        <dbReference type="ARBA" id="ARBA00010090"/>
    </source>
</evidence>
<sequence>MHRRFSASSDNSSTSDNSRDLPISFNCDGNQEENSQWKLKALNDELNKQIKELNSDFDKKHPALTGQIKELQNITDELESTHKKTVEGSLAGASLGAAGGITSIAGLCLAPFTFGATLPLVGVGAAVGVAGGATGGICTITKMIKPKKLCETIEKITEDVQNTIKSMIEQLRKISDNIEETEQLEETMEKEGVTAMRSAIDISELKNEIDKVSALAVKDIILLAQAVNVASAVVDAAEAAYVAARAAKVGRVSADIAKAARAAADTAKFARVAGAATGILSGLFVVFDVVSVVQHSKELSEINQSADNRNKENIKSDTLKFIHEMRQKAAVFQKTLDSIERVRKTINQEFNKMLQSGASSQAKLRGTIINHDTLFFNTL</sequence>
<dbReference type="Pfam" id="PF05461">
    <property type="entry name" value="ApoL"/>
    <property type="match status" value="1"/>
</dbReference>
<organism evidence="5 6">
    <name type="scientific">Cirrhinus molitorella</name>
    <name type="common">mud carp</name>
    <dbReference type="NCBI Taxonomy" id="172907"/>
    <lineage>
        <taxon>Eukaryota</taxon>
        <taxon>Metazoa</taxon>
        <taxon>Chordata</taxon>
        <taxon>Craniata</taxon>
        <taxon>Vertebrata</taxon>
        <taxon>Euteleostomi</taxon>
        <taxon>Actinopterygii</taxon>
        <taxon>Neopterygii</taxon>
        <taxon>Teleostei</taxon>
        <taxon>Ostariophysi</taxon>
        <taxon>Cypriniformes</taxon>
        <taxon>Cyprinidae</taxon>
        <taxon>Labeoninae</taxon>
        <taxon>Labeonini</taxon>
        <taxon>Cirrhinus</taxon>
    </lineage>
</organism>
<keyword evidence="4" id="KW-1133">Transmembrane helix</keyword>
<dbReference type="PANTHER" id="PTHR14096">
    <property type="entry name" value="APOLIPOPROTEIN L"/>
    <property type="match status" value="1"/>
</dbReference>
<feature type="transmembrane region" description="Helical" evidence="4">
    <location>
        <begin position="90"/>
        <end position="114"/>
    </location>
</feature>
<accession>A0ABR3NI93</accession>
<keyword evidence="4" id="KW-0812">Transmembrane</keyword>
<evidence type="ECO:0000256" key="2">
    <source>
        <dbReference type="SAM" id="Coils"/>
    </source>
</evidence>
<dbReference type="Proteomes" id="UP001558613">
    <property type="component" value="Unassembled WGS sequence"/>
</dbReference>
<evidence type="ECO:0000313" key="6">
    <source>
        <dbReference type="Proteomes" id="UP001558613"/>
    </source>
</evidence>
<dbReference type="Gene3D" id="1.20.1170.10">
    <property type="match status" value="1"/>
</dbReference>
<evidence type="ECO:0000313" key="5">
    <source>
        <dbReference type="EMBL" id="KAL1276639.1"/>
    </source>
</evidence>
<reference evidence="5 6" key="1">
    <citation type="submission" date="2023-09" db="EMBL/GenBank/DDBJ databases">
        <authorList>
            <person name="Wang M."/>
        </authorList>
    </citation>
    <scope>NUCLEOTIDE SEQUENCE [LARGE SCALE GENOMIC DNA]</scope>
    <source>
        <strain evidence="5">GT-2023</strain>
        <tissue evidence="5">Liver</tissue>
    </source>
</reference>
<feature type="compositionally biased region" description="Low complexity" evidence="3">
    <location>
        <begin position="1"/>
        <end position="16"/>
    </location>
</feature>
<dbReference type="InterPro" id="IPR008405">
    <property type="entry name" value="ApoL"/>
</dbReference>
<dbReference type="PANTHER" id="PTHR14096:SF28">
    <property type="entry name" value="APOLIPOPROTEIN L, 1-RELATED"/>
    <property type="match status" value="1"/>
</dbReference>
<comment type="similarity">
    <text evidence="1">Belongs to the apolipoprotein L family.</text>
</comment>
<gene>
    <name evidence="5" type="ORF">QQF64_036262</name>
</gene>
<feature type="coiled-coil region" evidence="2">
    <location>
        <begin position="164"/>
        <end position="191"/>
    </location>
</feature>
<evidence type="ECO:0000256" key="3">
    <source>
        <dbReference type="SAM" id="MobiDB-lite"/>
    </source>
</evidence>
<proteinExistence type="inferred from homology"/>